<evidence type="ECO:0000256" key="1">
    <source>
        <dbReference type="SAM" id="SignalP"/>
    </source>
</evidence>
<reference evidence="2 3" key="1">
    <citation type="submission" date="2016-07" db="EMBL/GenBank/DDBJ databases">
        <title>Pervasive Adenine N6-methylation of Active Genes in Fungi.</title>
        <authorList>
            <consortium name="DOE Joint Genome Institute"/>
            <person name="Mondo S.J."/>
            <person name="Dannebaum R.O."/>
            <person name="Kuo R.C."/>
            <person name="Labutti K."/>
            <person name="Haridas S."/>
            <person name="Kuo A."/>
            <person name="Salamov A."/>
            <person name="Ahrendt S.R."/>
            <person name="Lipzen A."/>
            <person name="Sullivan W."/>
            <person name="Andreopoulos W.B."/>
            <person name="Clum A."/>
            <person name="Lindquist E."/>
            <person name="Daum C."/>
            <person name="Ramamoorthy G.K."/>
            <person name="Gryganskyi A."/>
            <person name="Culley D."/>
            <person name="Magnuson J.K."/>
            <person name="James T.Y."/>
            <person name="O'Malley M.A."/>
            <person name="Stajich J.E."/>
            <person name="Spatafora J.W."/>
            <person name="Visel A."/>
            <person name="Grigoriev I.V."/>
        </authorList>
    </citation>
    <scope>NUCLEOTIDE SEQUENCE [LARGE SCALE GENOMIC DNA]</scope>
    <source>
        <strain evidence="2 3">NRRL 3301</strain>
    </source>
</reference>
<keyword evidence="3" id="KW-1185">Reference proteome</keyword>
<feature type="chain" id="PRO_5012394459" description="88 kDa immunoreactive mannoprotein mp88" evidence="1">
    <location>
        <begin position="21"/>
        <end position="164"/>
    </location>
</feature>
<dbReference type="EMBL" id="MCGT01000035">
    <property type="protein sequence ID" value="ORX47020.1"/>
    <property type="molecule type" value="Genomic_DNA"/>
</dbReference>
<dbReference type="Proteomes" id="UP000242146">
    <property type="component" value="Unassembled WGS sequence"/>
</dbReference>
<organism evidence="2 3">
    <name type="scientific">Hesseltinella vesiculosa</name>
    <dbReference type="NCBI Taxonomy" id="101127"/>
    <lineage>
        <taxon>Eukaryota</taxon>
        <taxon>Fungi</taxon>
        <taxon>Fungi incertae sedis</taxon>
        <taxon>Mucoromycota</taxon>
        <taxon>Mucoromycotina</taxon>
        <taxon>Mucoromycetes</taxon>
        <taxon>Mucorales</taxon>
        <taxon>Cunninghamellaceae</taxon>
        <taxon>Hesseltinella</taxon>
    </lineage>
</organism>
<dbReference type="STRING" id="101127.A0A1X2G7F2"/>
<accession>A0A1X2G7F2</accession>
<protein>
    <recommendedName>
        <fullName evidence="4">88 kDa immunoreactive mannoprotein mp88</fullName>
    </recommendedName>
</protein>
<sequence length="164" mass="17705">MQLALLVCVILAYLSTTLLALPIVRRGYTIQIKSSTEFCSFMPPQPGDDVGATEDQGIPMCTDPSLGSSTTFPQGFIQNATYRSTATYTQIRATIDISAYQLSPNDGGGQYDNRDISGVTCNGYKYFVNILEPDSGDFCIRCCKSQADCNIGQSTKGCDVVIPP</sequence>
<evidence type="ECO:0000313" key="3">
    <source>
        <dbReference type="Proteomes" id="UP000242146"/>
    </source>
</evidence>
<proteinExistence type="predicted"/>
<feature type="signal peptide" evidence="1">
    <location>
        <begin position="1"/>
        <end position="20"/>
    </location>
</feature>
<dbReference type="OrthoDB" id="3044029at2759"/>
<name>A0A1X2G7F2_9FUNG</name>
<keyword evidence="1" id="KW-0732">Signal</keyword>
<comment type="caution">
    <text evidence="2">The sequence shown here is derived from an EMBL/GenBank/DDBJ whole genome shotgun (WGS) entry which is preliminary data.</text>
</comment>
<evidence type="ECO:0000313" key="2">
    <source>
        <dbReference type="EMBL" id="ORX47020.1"/>
    </source>
</evidence>
<evidence type="ECO:0008006" key="4">
    <source>
        <dbReference type="Google" id="ProtNLM"/>
    </source>
</evidence>
<dbReference type="AlphaFoldDB" id="A0A1X2G7F2"/>
<gene>
    <name evidence="2" type="ORF">DM01DRAFT_1368439</name>
</gene>